<accession>A0A0B6AN13</accession>
<proteinExistence type="predicted"/>
<protein>
    <submittedName>
        <fullName evidence="3">Acetyltransferase family protein</fullName>
    </submittedName>
</protein>
<dbReference type="EMBL" id="CP009920">
    <property type="protein sequence ID" value="AJI22462.1"/>
    <property type="molecule type" value="Genomic_DNA"/>
</dbReference>
<dbReference type="CDD" id="cd04301">
    <property type="entry name" value="NAT_SF"/>
    <property type="match status" value="1"/>
</dbReference>
<evidence type="ECO:0000313" key="4">
    <source>
        <dbReference type="Proteomes" id="UP000031829"/>
    </source>
</evidence>
<evidence type="ECO:0000313" key="3">
    <source>
        <dbReference type="EMBL" id="AJI22462.1"/>
    </source>
</evidence>
<dbReference type="SUPFAM" id="SSF55729">
    <property type="entry name" value="Acyl-CoA N-acyltransferases (Nat)"/>
    <property type="match status" value="1"/>
</dbReference>
<dbReference type="InterPro" id="IPR016181">
    <property type="entry name" value="Acyl_CoA_acyltransferase"/>
</dbReference>
<evidence type="ECO:0000256" key="1">
    <source>
        <dbReference type="ARBA" id="ARBA00022679"/>
    </source>
</evidence>
<dbReference type="GO" id="GO:0005737">
    <property type="term" value="C:cytoplasm"/>
    <property type="evidence" value="ECO:0007669"/>
    <property type="project" value="TreeGrafter"/>
</dbReference>
<sequence>MKISFSHSIENVEWSRMKEIYRSVGWKNHDEEKIKKIFQASNVVAIAYDENKITGLGRALSDGVFNAAIYDVVIDKEYQNKGIGQQIIENLLAQLDDISCVHLVSTAGNEEFYKKAGFRKMKTGMARYLNPHLAEEYLE</sequence>
<dbReference type="Gene3D" id="3.40.630.30">
    <property type="match status" value="1"/>
</dbReference>
<dbReference type="AlphaFoldDB" id="A0A0B6AN13"/>
<dbReference type="HOGENOM" id="CLU_086503_3_0_9"/>
<reference evidence="3 4" key="1">
    <citation type="journal article" date="2015" name="Genome Announc.">
        <title>Complete genome sequences for 35 biothreat assay-relevant bacillus species.</title>
        <authorList>
            <person name="Johnson S.L."/>
            <person name="Daligault H.E."/>
            <person name="Davenport K.W."/>
            <person name="Jaissle J."/>
            <person name="Frey K.G."/>
            <person name="Ladner J.T."/>
            <person name="Broomall S.M."/>
            <person name="Bishop-Lilly K.A."/>
            <person name="Bruce D.C."/>
            <person name="Gibbons H.S."/>
            <person name="Coyne S.R."/>
            <person name="Lo C.C."/>
            <person name="Meincke L."/>
            <person name="Munk A.C."/>
            <person name="Koroleva G.I."/>
            <person name="Rosenzweig C.N."/>
            <person name="Palacios G.F."/>
            <person name="Redden C.L."/>
            <person name="Minogue T.D."/>
            <person name="Chain P.S."/>
        </authorList>
    </citation>
    <scope>NUCLEOTIDE SEQUENCE [LARGE SCALE GENOMIC DNA]</scope>
    <source>
        <strain evidence="4">ATCC 14581 / DSM 32 / JCM 2506 / NBRC 15308 / NCIMB 9376 / NCTC 10342 / NRRL B-14308 / VKM B-512</strain>
    </source>
</reference>
<dbReference type="GeneID" id="93643865"/>
<gene>
    <name evidence="3" type="ORF">BG04_354</name>
</gene>
<organism evidence="3 4">
    <name type="scientific">Priestia megaterium (strain ATCC 14581 / DSM 32 / CCUG 1817 / JCM 2506 / NBRC 15308 / NCIMB 9376 / NCTC 10342 / NRRL B-14308 / VKM B-512 / Ford 19)</name>
    <name type="common">Bacillus megaterium</name>
    <dbReference type="NCBI Taxonomy" id="1348623"/>
    <lineage>
        <taxon>Bacteria</taxon>
        <taxon>Bacillati</taxon>
        <taxon>Bacillota</taxon>
        <taxon>Bacilli</taxon>
        <taxon>Bacillales</taxon>
        <taxon>Bacillaceae</taxon>
        <taxon>Priestia</taxon>
    </lineage>
</organism>
<evidence type="ECO:0000256" key="2">
    <source>
        <dbReference type="ARBA" id="ARBA00023315"/>
    </source>
</evidence>
<dbReference type="GO" id="GO:0008080">
    <property type="term" value="F:N-acetyltransferase activity"/>
    <property type="evidence" value="ECO:0007669"/>
    <property type="project" value="InterPro"/>
</dbReference>
<dbReference type="InterPro" id="IPR045039">
    <property type="entry name" value="NSI-like"/>
</dbReference>
<dbReference type="RefSeq" id="WP_034650192.1">
    <property type="nucleotide sequence ID" value="NZ_BCVB01000006.1"/>
</dbReference>
<keyword evidence="1 3" id="KW-0808">Transferase</keyword>
<dbReference type="KEGG" id="bmeg:BG04_354"/>
<dbReference type="InterPro" id="IPR000182">
    <property type="entry name" value="GNAT_dom"/>
</dbReference>
<dbReference type="Pfam" id="PF13673">
    <property type="entry name" value="Acetyltransf_10"/>
    <property type="match status" value="1"/>
</dbReference>
<dbReference type="PROSITE" id="PS51186">
    <property type="entry name" value="GNAT"/>
    <property type="match status" value="1"/>
</dbReference>
<dbReference type="PANTHER" id="PTHR43626">
    <property type="entry name" value="ACYL-COA N-ACYLTRANSFERASE"/>
    <property type="match status" value="1"/>
</dbReference>
<dbReference type="Proteomes" id="UP000031829">
    <property type="component" value="Chromosome"/>
</dbReference>
<dbReference type="PANTHER" id="PTHR43626:SF4">
    <property type="entry name" value="GCN5-RELATED N-ACETYLTRANSFERASE 2, CHLOROPLASTIC"/>
    <property type="match status" value="1"/>
</dbReference>
<keyword evidence="2" id="KW-0012">Acyltransferase</keyword>
<name>A0A0B6AN13_PRIM2</name>